<sequence>MEQKKVLLVDGMALLFRGYFATAVHGNYMYNKEGIPTNGVHGFTKHMLKAVESFTPTHVVCCWDLGSRTFRTELYPAYKGNRSAPEEQMVPQFAMAREITDGFGIPSIDAVNYEADDCLGTLACAYAEEAEVYILTGDQDMLQLANQKIQIAIMKKGQGNYQLYNEDTVKELKGCHPDQLIDIKALMGDTSDNYPGVKGIGEKTALKLIQEYQTIEGVLDNLAHLPAGQRRKIEAELEMLHLSRTLAAIRCDAPVSLPLEQAAWQADEKTAGDTLTRLGLNISIEQLMMGSR</sequence>
<evidence type="ECO:0000259" key="6">
    <source>
        <dbReference type="SMART" id="SM00475"/>
    </source>
</evidence>
<dbReference type="InterPro" id="IPR036279">
    <property type="entry name" value="5-3_exonuclease_C_sf"/>
</dbReference>
<protein>
    <recommendedName>
        <fullName evidence="5">5'-3' exonuclease</fullName>
    </recommendedName>
</protein>
<dbReference type="RefSeq" id="WP_120194300.1">
    <property type="nucleotide sequence ID" value="NZ_RAPK01000011.1"/>
</dbReference>
<comment type="caution">
    <text evidence="7">The sequence shown here is derived from an EMBL/GenBank/DDBJ whole genome shotgun (WGS) entry which is preliminary data.</text>
</comment>
<dbReference type="CDD" id="cd09859">
    <property type="entry name" value="PIN_53EXO"/>
    <property type="match status" value="1"/>
</dbReference>
<evidence type="ECO:0000313" key="8">
    <source>
        <dbReference type="Proteomes" id="UP000285120"/>
    </source>
</evidence>
<dbReference type="EMBL" id="RAPK01000011">
    <property type="protein sequence ID" value="RKD69745.1"/>
    <property type="molecule type" value="Genomic_DNA"/>
</dbReference>
<name>A0A419UX74_9BACL</name>
<dbReference type="OrthoDB" id="9806424at2"/>
<proteinExistence type="predicted"/>
<dbReference type="GO" id="GO:0017108">
    <property type="term" value="F:5'-flap endonuclease activity"/>
    <property type="evidence" value="ECO:0007669"/>
    <property type="project" value="InterPro"/>
</dbReference>
<dbReference type="Gene3D" id="1.10.150.20">
    <property type="entry name" value="5' to 3' exonuclease, C-terminal subdomain"/>
    <property type="match status" value="1"/>
</dbReference>
<dbReference type="PANTHER" id="PTHR42646">
    <property type="entry name" value="FLAP ENDONUCLEASE XNI"/>
    <property type="match status" value="1"/>
</dbReference>
<dbReference type="InterPro" id="IPR020045">
    <property type="entry name" value="DNA_polI_H3TH"/>
</dbReference>
<dbReference type="Pfam" id="PF02739">
    <property type="entry name" value="5_3_exonuc_N"/>
    <property type="match status" value="1"/>
</dbReference>
<dbReference type="SUPFAM" id="SSF47807">
    <property type="entry name" value="5' to 3' exonuclease, C-terminal subdomain"/>
    <property type="match status" value="1"/>
</dbReference>
<evidence type="ECO:0000256" key="1">
    <source>
        <dbReference type="ARBA" id="ARBA00022722"/>
    </source>
</evidence>
<gene>
    <name evidence="7" type="ORF">ATL39_3172</name>
</gene>
<keyword evidence="7" id="KW-0269">Exonuclease</keyword>
<keyword evidence="2" id="KW-0378">Hydrolase</keyword>
<accession>A0A419UX74</accession>
<dbReference type="InterPro" id="IPR029060">
    <property type="entry name" value="PIN-like_dom_sf"/>
</dbReference>
<evidence type="ECO:0000256" key="4">
    <source>
        <dbReference type="ARBA" id="ARBA00049957"/>
    </source>
</evidence>
<dbReference type="GO" id="GO:0003677">
    <property type="term" value="F:DNA binding"/>
    <property type="evidence" value="ECO:0007669"/>
    <property type="project" value="UniProtKB-KW"/>
</dbReference>
<reference evidence="7 8" key="1">
    <citation type="submission" date="2018-09" db="EMBL/GenBank/DDBJ databases">
        <title>Genomic Encyclopedia of Archaeal and Bacterial Type Strains, Phase II (KMG-II): from individual species to whole genera.</title>
        <authorList>
            <person name="Goeker M."/>
        </authorList>
    </citation>
    <scope>NUCLEOTIDE SEQUENCE [LARGE SCALE GENOMIC DNA]</scope>
    <source>
        <strain evidence="7 8">DSM 17008</strain>
    </source>
</reference>
<evidence type="ECO:0000256" key="5">
    <source>
        <dbReference type="ARBA" id="ARBA00050026"/>
    </source>
</evidence>
<comment type="function">
    <text evidence="4">5'-3' exonuclease acting preferentially on double-stranded DNA.</text>
</comment>
<evidence type="ECO:0000313" key="7">
    <source>
        <dbReference type="EMBL" id="RKD69745.1"/>
    </source>
</evidence>
<evidence type="ECO:0000256" key="3">
    <source>
        <dbReference type="ARBA" id="ARBA00023125"/>
    </source>
</evidence>
<dbReference type="SMART" id="SM00475">
    <property type="entry name" value="53EXOc"/>
    <property type="match status" value="1"/>
</dbReference>
<keyword evidence="1" id="KW-0540">Nuclease</keyword>
<dbReference type="GO" id="GO:0033567">
    <property type="term" value="P:DNA replication, Okazaki fragment processing"/>
    <property type="evidence" value="ECO:0007669"/>
    <property type="project" value="InterPro"/>
</dbReference>
<dbReference type="GO" id="GO:0008409">
    <property type="term" value="F:5'-3' exonuclease activity"/>
    <property type="evidence" value="ECO:0007669"/>
    <property type="project" value="InterPro"/>
</dbReference>
<dbReference type="FunFam" id="1.10.150.20:FF:000003">
    <property type="entry name" value="DNA polymerase I"/>
    <property type="match status" value="1"/>
</dbReference>
<keyword evidence="8" id="KW-1185">Reference proteome</keyword>
<dbReference type="InterPro" id="IPR038969">
    <property type="entry name" value="FEN"/>
</dbReference>
<dbReference type="Proteomes" id="UP000285120">
    <property type="component" value="Unassembled WGS sequence"/>
</dbReference>
<dbReference type="SUPFAM" id="SSF88723">
    <property type="entry name" value="PIN domain-like"/>
    <property type="match status" value="1"/>
</dbReference>
<dbReference type="AlphaFoldDB" id="A0A419UX74"/>
<dbReference type="Pfam" id="PF01367">
    <property type="entry name" value="5_3_exonuc"/>
    <property type="match status" value="1"/>
</dbReference>
<dbReference type="PANTHER" id="PTHR42646:SF2">
    <property type="entry name" value="5'-3' EXONUCLEASE FAMILY PROTEIN"/>
    <property type="match status" value="1"/>
</dbReference>
<dbReference type="InterPro" id="IPR020046">
    <property type="entry name" value="5-3_exonucl_a-hlix_arch_N"/>
</dbReference>
<dbReference type="InterPro" id="IPR002421">
    <property type="entry name" value="5-3_exonuclease"/>
</dbReference>
<evidence type="ECO:0000256" key="2">
    <source>
        <dbReference type="ARBA" id="ARBA00022801"/>
    </source>
</evidence>
<feature type="domain" description="5'-3' exonuclease" evidence="6">
    <location>
        <begin position="4"/>
        <end position="265"/>
    </location>
</feature>
<dbReference type="Gene3D" id="3.40.50.1010">
    <property type="entry name" value="5'-nuclease"/>
    <property type="match status" value="1"/>
</dbReference>
<organism evidence="7 8">
    <name type="scientific">Sinobaca qinghaiensis</name>
    <dbReference type="NCBI Taxonomy" id="342944"/>
    <lineage>
        <taxon>Bacteria</taxon>
        <taxon>Bacillati</taxon>
        <taxon>Bacillota</taxon>
        <taxon>Bacilli</taxon>
        <taxon>Bacillales</taxon>
        <taxon>Sporolactobacillaceae</taxon>
        <taxon>Sinobaca</taxon>
    </lineage>
</organism>
<dbReference type="SMART" id="SM00279">
    <property type="entry name" value="HhH2"/>
    <property type="match status" value="1"/>
</dbReference>
<dbReference type="CDD" id="cd09898">
    <property type="entry name" value="H3TH_53EXO"/>
    <property type="match status" value="1"/>
</dbReference>
<dbReference type="InterPro" id="IPR008918">
    <property type="entry name" value="HhH2"/>
</dbReference>
<keyword evidence="3" id="KW-0238">DNA-binding</keyword>